<dbReference type="HOGENOM" id="CLU_021458_4_0_1"/>
<evidence type="ECO:0000313" key="8">
    <source>
        <dbReference type="EMBL" id="CCE62139.1"/>
    </source>
</evidence>
<keyword evidence="5 6" id="KW-0472">Membrane</keyword>
<dbReference type="EMBL" id="HE612857">
    <property type="protein sequence ID" value="CCE62139.1"/>
    <property type="molecule type" value="Genomic_DNA"/>
</dbReference>
<evidence type="ECO:0000256" key="4">
    <source>
        <dbReference type="ARBA" id="ARBA00022989"/>
    </source>
</evidence>
<dbReference type="OrthoDB" id="10030083at2759"/>
<evidence type="ECO:0000313" key="9">
    <source>
        <dbReference type="Proteomes" id="UP000005666"/>
    </source>
</evidence>
<feature type="transmembrane region" description="Helical" evidence="6">
    <location>
        <begin position="68"/>
        <end position="85"/>
    </location>
</feature>
<dbReference type="GO" id="GO:0016020">
    <property type="term" value="C:membrane"/>
    <property type="evidence" value="ECO:0007669"/>
    <property type="project" value="UniProtKB-SubCell"/>
</dbReference>
<dbReference type="GO" id="GO:0008195">
    <property type="term" value="F:phosphatidate phosphatase activity"/>
    <property type="evidence" value="ECO:0007669"/>
    <property type="project" value="EnsemblFungi"/>
</dbReference>
<dbReference type="GO" id="GO:0006644">
    <property type="term" value="P:phospholipid metabolic process"/>
    <property type="evidence" value="ECO:0007669"/>
    <property type="project" value="EnsemblFungi"/>
</dbReference>
<dbReference type="InterPro" id="IPR036938">
    <property type="entry name" value="PAP2/HPO_sf"/>
</dbReference>
<evidence type="ECO:0000256" key="6">
    <source>
        <dbReference type="SAM" id="Phobius"/>
    </source>
</evidence>
<dbReference type="InterPro" id="IPR043216">
    <property type="entry name" value="PAP-like"/>
</dbReference>
<keyword evidence="4 6" id="KW-1133">Transmembrane helix</keyword>
<protein>
    <recommendedName>
        <fullName evidence="7">Phosphatidic acid phosphatase type 2/haloperoxidase domain-containing protein</fullName>
    </recommendedName>
</protein>
<evidence type="ECO:0000256" key="2">
    <source>
        <dbReference type="ARBA" id="ARBA00008816"/>
    </source>
</evidence>
<evidence type="ECO:0000256" key="5">
    <source>
        <dbReference type="ARBA" id="ARBA00023136"/>
    </source>
</evidence>
<feature type="transmembrane region" description="Helical" evidence="6">
    <location>
        <begin position="12"/>
        <end position="31"/>
    </location>
</feature>
<dbReference type="PANTHER" id="PTHR10165:SF155">
    <property type="entry name" value="LIPID PHOSPHATE PHOSPHATASE 1"/>
    <property type="match status" value="1"/>
</dbReference>
<organism evidence="8 9">
    <name type="scientific">Tetrapisispora phaffii (strain ATCC 24235 / CBS 4417 / NBRC 1672 / NRRL Y-8282 / UCD 70-5)</name>
    <name type="common">Yeast</name>
    <name type="synonym">Fabospora phaffii</name>
    <dbReference type="NCBI Taxonomy" id="1071381"/>
    <lineage>
        <taxon>Eukaryota</taxon>
        <taxon>Fungi</taxon>
        <taxon>Dikarya</taxon>
        <taxon>Ascomycota</taxon>
        <taxon>Saccharomycotina</taxon>
        <taxon>Saccharomycetes</taxon>
        <taxon>Saccharomycetales</taxon>
        <taxon>Saccharomycetaceae</taxon>
        <taxon>Tetrapisispora</taxon>
    </lineage>
</organism>
<dbReference type="STRING" id="1071381.G8BQ58"/>
<proteinExistence type="inferred from homology"/>
<feature type="transmembrane region" description="Helical" evidence="6">
    <location>
        <begin position="243"/>
        <end position="264"/>
    </location>
</feature>
<name>G8BQ58_TETPH</name>
<dbReference type="Pfam" id="PF01569">
    <property type="entry name" value="PAP2"/>
    <property type="match status" value="1"/>
</dbReference>
<evidence type="ECO:0000259" key="7">
    <source>
        <dbReference type="SMART" id="SM00014"/>
    </source>
</evidence>
<dbReference type="OMA" id="YGLDICQ"/>
<feature type="domain" description="Phosphatidic acid phosphatase type 2/haloperoxidase" evidence="7">
    <location>
        <begin position="125"/>
        <end position="261"/>
    </location>
</feature>
<evidence type="ECO:0000256" key="1">
    <source>
        <dbReference type="ARBA" id="ARBA00004141"/>
    </source>
</evidence>
<evidence type="ECO:0000256" key="3">
    <source>
        <dbReference type="ARBA" id="ARBA00022692"/>
    </source>
</evidence>
<dbReference type="SMART" id="SM00014">
    <property type="entry name" value="acidPPc"/>
    <property type="match status" value="1"/>
</dbReference>
<reference evidence="8 9" key="1">
    <citation type="journal article" date="2011" name="Proc. Natl. Acad. Sci. U.S.A.">
        <title>Evolutionary erosion of yeast sex chromosomes by mating-type switching accidents.</title>
        <authorList>
            <person name="Gordon J.L."/>
            <person name="Armisen D."/>
            <person name="Proux-Wera E."/>
            <person name="Oheigeartaigh S.S."/>
            <person name="Byrne K.P."/>
            <person name="Wolfe K.H."/>
        </authorList>
    </citation>
    <scope>NUCLEOTIDE SEQUENCE [LARGE SCALE GENOMIC DNA]</scope>
    <source>
        <strain evidence="9">ATCC 24235 / CBS 4417 / NBRC 1672 / NRRL Y-8282 / UCD 70-5</strain>
    </source>
</reference>
<dbReference type="GO" id="GO:0046839">
    <property type="term" value="P:phospholipid dephosphorylation"/>
    <property type="evidence" value="ECO:0007669"/>
    <property type="project" value="TreeGrafter"/>
</dbReference>
<dbReference type="SUPFAM" id="SSF48317">
    <property type="entry name" value="Acid phosphatase/Vanadium-dependent haloperoxidase"/>
    <property type="match status" value="1"/>
</dbReference>
<dbReference type="AlphaFoldDB" id="G8BQ58"/>
<dbReference type="eggNOG" id="KOG3030">
    <property type="taxonomic scope" value="Eukaryota"/>
</dbReference>
<dbReference type="KEGG" id="tpf:TPHA_0B04700"/>
<sequence>MKLNLQQVTSYLSVFILQYLYVLIGFVFFFYSEYGLVPRTTDMKFNIKNGSIAKAHVADEVVSGVECLSIAFLLPTVVIIVHCLVGRISKKRLSVSEAGDKKGNSYMLSRLSFIPPQLHVLQLSLLCLGLILTVNGTITNILKLSIGNARPDFLDRCQPDIPAEMKDQEWFTLDICKQANHDFLYEGLKSTPSGHSSFISCSMAYLFWWQTYFLSTSKSKHFWCLLLAAVVIVSRLTDHRHHWYDLLFGTVVGLASFFFARTLIFDNKKVDQLLPTTKN</sequence>
<dbReference type="Proteomes" id="UP000005666">
    <property type="component" value="Chromosome 2"/>
</dbReference>
<dbReference type="RefSeq" id="XP_003684573.1">
    <property type="nucleotide sequence ID" value="XM_003684525.1"/>
</dbReference>
<dbReference type="PANTHER" id="PTHR10165">
    <property type="entry name" value="LIPID PHOSPHATE PHOSPHATASE"/>
    <property type="match status" value="1"/>
</dbReference>
<comment type="similarity">
    <text evidence="2">Belongs to the PA-phosphatase related phosphoesterase family.</text>
</comment>
<dbReference type="InterPro" id="IPR000326">
    <property type="entry name" value="PAP2/HPO"/>
</dbReference>
<dbReference type="Gene3D" id="1.20.144.10">
    <property type="entry name" value="Phosphatidic acid phosphatase type 2/haloperoxidase"/>
    <property type="match status" value="1"/>
</dbReference>
<keyword evidence="3 6" id="KW-0812">Transmembrane</keyword>
<dbReference type="GeneID" id="11535096"/>
<gene>
    <name evidence="8" type="primary">TPHA0B04700</name>
    <name evidence="8" type="ordered locus">TPHA_0B04700</name>
</gene>
<accession>G8BQ58</accession>
<feature type="transmembrane region" description="Helical" evidence="6">
    <location>
        <begin position="120"/>
        <end position="142"/>
    </location>
</feature>
<comment type="subcellular location">
    <subcellularLocation>
        <location evidence="1">Membrane</location>
        <topology evidence="1">Multi-pass membrane protein</topology>
    </subcellularLocation>
</comment>
<keyword evidence="9" id="KW-1185">Reference proteome</keyword>